<keyword evidence="2" id="KW-1185">Reference proteome</keyword>
<protein>
    <submittedName>
        <fullName evidence="1">DUF1822 family protein</fullName>
    </submittedName>
</protein>
<evidence type="ECO:0000313" key="1">
    <source>
        <dbReference type="EMBL" id="RQH57547.1"/>
    </source>
</evidence>
<organism evidence="1 2">
    <name type="scientific">Okeania hirsuta</name>
    <dbReference type="NCBI Taxonomy" id="1458930"/>
    <lineage>
        <taxon>Bacteria</taxon>
        <taxon>Bacillati</taxon>
        <taxon>Cyanobacteriota</taxon>
        <taxon>Cyanophyceae</taxon>
        <taxon>Oscillatoriophycideae</taxon>
        <taxon>Oscillatoriales</taxon>
        <taxon>Microcoleaceae</taxon>
        <taxon>Okeania</taxon>
    </lineage>
</organism>
<sequence length="231" mass="26303">MFCIPILPGKTEFSVPPDVPDNIIGFVAVQFEQVLDKAKVLGYFPVKNVDNLPETIPLEKLQPLDNLFAILEELKLQNESEVLEINVLELLKQGINELAEQIGWLLRNKKTDLAFDKEVGTKELEIPTDNFLSKQLKIAGQYFILRVISRVKDGEIIWRFELQNIAVGGLIPAGFKLRLLTEYGENFENNEAVSTHAVEKLYVDVILEPGEGLIWEIEPIPDDFSREILRF</sequence>
<reference evidence="1 2" key="1">
    <citation type="journal article" date="2018" name="ACS Chem. Biol.">
        <title>Ketoreductase domain dysfunction expands chemodiversity: malyngamide biosynthesis in the cyanobacterium Okeania hirsuta.</title>
        <authorList>
            <person name="Moss N.A."/>
            <person name="Leao T."/>
            <person name="Rankin M."/>
            <person name="McCullough T.M."/>
            <person name="Qu P."/>
            <person name="Korobeynikov A."/>
            <person name="Smith J.L."/>
            <person name="Gerwick L."/>
            <person name="Gerwick W.H."/>
        </authorList>
    </citation>
    <scope>NUCLEOTIDE SEQUENCE [LARGE SCALE GENOMIC DNA]</scope>
    <source>
        <strain evidence="1 2">PAB10Feb10-1</strain>
    </source>
</reference>
<dbReference type="OrthoDB" id="526290at2"/>
<accession>A0A3N6Q3U9</accession>
<dbReference type="Proteomes" id="UP000269154">
    <property type="component" value="Unassembled WGS sequence"/>
</dbReference>
<comment type="caution">
    <text evidence="1">The sequence shown here is derived from an EMBL/GenBank/DDBJ whole genome shotgun (WGS) entry which is preliminary data.</text>
</comment>
<dbReference type="Pfam" id="PF08852">
    <property type="entry name" value="DUF1822"/>
    <property type="match status" value="1"/>
</dbReference>
<name>A0A3N6Q3U9_9CYAN</name>
<dbReference type="AlphaFoldDB" id="A0A3N6Q3U9"/>
<dbReference type="InterPro" id="IPR014951">
    <property type="entry name" value="DUF1822"/>
</dbReference>
<evidence type="ECO:0000313" key="2">
    <source>
        <dbReference type="Proteomes" id="UP000269154"/>
    </source>
</evidence>
<proteinExistence type="predicted"/>
<dbReference type="EMBL" id="RCBY01000002">
    <property type="protein sequence ID" value="RQH57547.1"/>
    <property type="molecule type" value="Genomic_DNA"/>
</dbReference>
<gene>
    <name evidence="1" type="ORF">D5R40_00810</name>
</gene>